<evidence type="ECO:0000256" key="1">
    <source>
        <dbReference type="SAM" id="Phobius"/>
    </source>
</evidence>
<feature type="transmembrane region" description="Helical" evidence="1">
    <location>
        <begin position="345"/>
        <end position="375"/>
    </location>
</feature>
<keyword evidence="3" id="KW-1185">Reference proteome</keyword>
<dbReference type="Proteomes" id="UP000000432">
    <property type="component" value="Chromosome"/>
</dbReference>
<feature type="transmembrane region" description="Helical" evidence="1">
    <location>
        <begin position="243"/>
        <end position="261"/>
    </location>
</feature>
<reference key="2">
    <citation type="submission" date="2011-06" db="EMBL/GenBank/DDBJ databases">
        <title>Complete resequencing and reannotation of the Lactobacillus plantarum WCFS1 genome.</title>
        <authorList>
            <person name="Siezen R.J."/>
            <person name="Francke C."/>
            <person name="Renckens B."/>
            <person name="Boekhorst J."/>
            <person name="Wels M."/>
            <person name="Kleerebezem M."/>
            <person name="van Hijum S.A.F.T."/>
        </authorList>
    </citation>
    <scope>NUCLEOTIDE SEQUENCE</scope>
    <source>
        <strain>WCFS1</strain>
    </source>
</reference>
<dbReference type="PATRIC" id="fig|220668.9.peg.1003"/>
<feature type="transmembrane region" description="Helical" evidence="1">
    <location>
        <begin position="73"/>
        <end position="91"/>
    </location>
</feature>
<keyword evidence="1" id="KW-0812">Transmembrane</keyword>
<feature type="transmembrane region" description="Helical" evidence="1">
    <location>
        <begin position="159"/>
        <end position="180"/>
    </location>
</feature>
<accession>F9UMY3</accession>
<dbReference type="AlphaFoldDB" id="F9UMY3"/>
<reference evidence="2 3" key="1">
    <citation type="journal article" date="2003" name="Proc. Natl. Acad. Sci. U.S.A.">
        <title>Complete genome sequence of Lactobacillus plantarum WCFS1.</title>
        <authorList>
            <person name="Kleerebezem M."/>
            <person name="Boekhorst J."/>
            <person name="van Kranenburg R."/>
            <person name="Molenaar D."/>
            <person name="Kuipers O.P."/>
            <person name="Leer R."/>
            <person name="Tarchini R."/>
            <person name="Peters S.A."/>
            <person name="Sandbrink H.M."/>
            <person name="Fiers M.W."/>
            <person name="Stiekema W."/>
            <person name="Lankhorst R.M."/>
            <person name="Bron P.A."/>
            <person name="Hoffer S.M."/>
            <person name="Groot M.N."/>
            <person name="Kerkhoven R."/>
            <person name="de Vries M."/>
            <person name="Ursing B."/>
            <person name="de Vos W.M."/>
            <person name="Siezen R.J."/>
        </authorList>
    </citation>
    <scope>NUCLEOTIDE SEQUENCE [LARGE SCALE GENOMIC DNA]</scope>
    <source>
        <strain evidence="3">ATCC BAA-793 / NCIMB 8826 / WCFS1</strain>
    </source>
</reference>
<feature type="transmembrane region" description="Helical" evidence="1">
    <location>
        <begin position="310"/>
        <end position="333"/>
    </location>
</feature>
<name>F9UMY3_LACPL</name>
<dbReference type="STRING" id="220668.lp_1185"/>
<gene>
    <name evidence="2" type="primary">cps1I</name>
    <name evidence="2" type="ordered locus">lp_1185</name>
</gene>
<feature type="transmembrane region" description="Helical" evidence="1">
    <location>
        <begin position="21"/>
        <end position="37"/>
    </location>
</feature>
<feature type="transmembrane region" description="Helical" evidence="1">
    <location>
        <begin position="192"/>
        <end position="223"/>
    </location>
</feature>
<dbReference type="EMBL" id="AL935263">
    <property type="protein sequence ID" value="CCC78572.1"/>
    <property type="molecule type" value="Genomic_DNA"/>
</dbReference>
<dbReference type="KEGG" id="lpl:lp_1185"/>
<dbReference type="EnsemblBacteria" id="CCC78572">
    <property type="protein sequence ID" value="CCC78572"/>
    <property type="gene ID" value="lp_1185"/>
</dbReference>
<evidence type="ECO:0000313" key="3">
    <source>
        <dbReference type="Proteomes" id="UP000000432"/>
    </source>
</evidence>
<feature type="transmembrane region" description="Helical" evidence="1">
    <location>
        <begin position="97"/>
        <end position="114"/>
    </location>
</feature>
<organism evidence="2 3">
    <name type="scientific">Lactiplantibacillus plantarum (strain ATCC BAA-793 / NCIMB 8826 / WCFS1)</name>
    <name type="common">Lactobacillus plantarum</name>
    <dbReference type="NCBI Taxonomy" id="220668"/>
    <lineage>
        <taxon>Bacteria</taxon>
        <taxon>Bacillati</taxon>
        <taxon>Bacillota</taxon>
        <taxon>Bacilli</taxon>
        <taxon>Lactobacillales</taxon>
        <taxon>Lactobacillaceae</taxon>
        <taxon>Lactiplantibacillus</taxon>
    </lineage>
</organism>
<proteinExistence type="predicted"/>
<dbReference type="HOGENOM" id="CLU_711320_0_0_9"/>
<keyword evidence="1" id="KW-0472">Membrane</keyword>
<feature type="transmembrane region" description="Helical" evidence="1">
    <location>
        <begin position="43"/>
        <end position="66"/>
    </location>
</feature>
<dbReference type="OrthoDB" id="2279616at2"/>
<keyword evidence="1" id="KW-1133">Transmembrane helix</keyword>
<protein>
    <submittedName>
        <fullName evidence="2">Polysaccharide polymerase</fullName>
    </submittedName>
</protein>
<evidence type="ECO:0000313" key="2">
    <source>
        <dbReference type="EMBL" id="CCC78572.1"/>
    </source>
</evidence>
<reference evidence="2 3" key="3">
    <citation type="journal article" date="2012" name="J. Bacteriol.">
        <title>Complete resequencing and reannotation of the Lactobacillus plantarum WCFS1 genome.</title>
        <authorList>
            <person name="Siezen R.J."/>
            <person name="Francke C."/>
            <person name="Renckens B."/>
            <person name="Boekhorst J."/>
            <person name="Wels M."/>
            <person name="Kleerebezem M."/>
            <person name="van Hijum S.A.F.T."/>
        </authorList>
    </citation>
    <scope>NUCLEOTIDE SEQUENCE [LARGE SCALE GENOMIC DNA]</scope>
    <source>
        <strain evidence="3">ATCC BAA-793 / NCIMB 8826 / WCFS1</strain>
    </source>
</reference>
<dbReference type="DNASU" id="1063148"/>
<feature type="transmembrane region" description="Helical" evidence="1">
    <location>
        <begin position="121"/>
        <end position="139"/>
    </location>
</feature>
<sequence length="388" mass="44349">MLLTHSTGNKTSQVESVREKFFFLLYAAYEITYYIFGQSTINTFFNTSSITFSVNLLVIIGLTFFVATNKYDLIQFVLIFVGIIMGLYAYSVLRLNVLLITVLFMAAAKNIHLNQFIQKDFMLRTILLVGIILANRLGFVPSNTGLRVGTITIVRDSLGFGQFNITGALIMICVLEYVYLNFQRMTSLAYQWIVIIIVLTLALTNSRGSMLAATLYTLASWLFQHHNKEARYWTKKLIGYAKYMFGFLTVVSTIAVVLFSYKSTMWQFINKVTSDRINILNQYYEKFGIHILPQQVTNYRSAGIIVMDNIYVTLAIQYGLIVILLFVIYYYIVCAEALKKNNIQFILMLVALMIFGIIESSFFIVGINFTVMMIFSNMSVMPNSSLEE</sequence>